<protein>
    <submittedName>
        <fullName evidence="2">Uncharacterized protein</fullName>
    </submittedName>
</protein>
<feature type="chain" id="PRO_5035732196" evidence="1">
    <location>
        <begin position="24"/>
        <end position="74"/>
    </location>
</feature>
<reference evidence="2 3" key="1">
    <citation type="journal article" date="2018" name="Biotechnol. Adv.">
        <title>Improved genomic resources and new bioinformatic workflow for the carcinogenic parasite Clonorchis sinensis: Biotechnological implications.</title>
        <authorList>
            <person name="Wang D."/>
            <person name="Korhonen P.K."/>
            <person name="Gasser R.B."/>
            <person name="Young N.D."/>
        </authorList>
    </citation>
    <scope>NUCLEOTIDE SEQUENCE [LARGE SCALE GENOMIC DNA]</scope>
    <source>
        <strain evidence="2">Cs-k2</strain>
    </source>
</reference>
<keyword evidence="1" id="KW-0732">Signal</keyword>
<feature type="signal peptide" evidence="1">
    <location>
        <begin position="1"/>
        <end position="23"/>
    </location>
</feature>
<sequence>MQWYTMLVAIIVFIATCSRTTEARVVPWDERTGEDHESSEDFLPESELDKLHTIGETYGDGMALMLNSKPYWLQ</sequence>
<evidence type="ECO:0000313" key="2">
    <source>
        <dbReference type="EMBL" id="KAG5446647.1"/>
    </source>
</evidence>
<keyword evidence="3" id="KW-1185">Reference proteome</keyword>
<reference evidence="2 3" key="2">
    <citation type="journal article" date="2021" name="Genomics">
        <title>High-quality reference genome for Clonorchis sinensis.</title>
        <authorList>
            <person name="Young N.D."/>
            <person name="Stroehlein A.J."/>
            <person name="Kinkar L."/>
            <person name="Wang T."/>
            <person name="Sohn W.M."/>
            <person name="Chang B.C.H."/>
            <person name="Kaur P."/>
            <person name="Weisz D."/>
            <person name="Dudchenko O."/>
            <person name="Aiden E.L."/>
            <person name="Korhonen P.K."/>
            <person name="Gasser R.B."/>
        </authorList>
    </citation>
    <scope>NUCLEOTIDE SEQUENCE [LARGE SCALE GENOMIC DNA]</scope>
    <source>
        <strain evidence="2">Cs-k2</strain>
    </source>
</reference>
<gene>
    <name evidence="2" type="ORF">CSKR_203546</name>
</gene>
<name>A0A8T1MB94_CLOSI</name>
<dbReference type="AlphaFoldDB" id="A0A8T1MB94"/>
<evidence type="ECO:0000256" key="1">
    <source>
        <dbReference type="SAM" id="SignalP"/>
    </source>
</evidence>
<accession>A0A8T1MB94</accession>
<evidence type="ECO:0000313" key="3">
    <source>
        <dbReference type="Proteomes" id="UP000286415"/>
    </source>
</evidence>
<proteinExistence type="predicted"/>
<comment type="caution">
    <text evidence="2">The sequence shown here is derived from an EMBL/GenBank/DDBJ whole genome shotgun (WGS) entry which is preliminary data.</text>
</comment>
<dbReference type="Proteomes" id="UP000286415">
    <property type="component" value="Unassembled WGS sequence"/>
</dbReference>
<dbReference type="EMBL" id="NIRI02000056">
    <property type="protein sequence ID" value="KAG5446647.1"/>
    <property type="molecule type" value="Genomic_DNA"/>
</dbReference>
<organism evidence="2 3">
    <name type="scientific">Clonorchis sinensis</name>
    <name type="common">Chinese liver fluke</name>
    <dbReference type="NCBI Taxonomy" id="79923"/>
    <lineage>
        <taxon>Eukaryota</taxon>
        <taxon>Metazoa</taxon>
        <taxon>Spiralia</taxon>
        <taxon>Lophotrochozoa</taxon>
        <taxon>Platyhelminthes</taxon>
        <taxon>Trematoda</taxon>
        <taxon>Digenea</taxon>
        <taxon>Opisthorchiida</taxon>
        <taxon>Opisthorchiata</taxon>
        <taxon>Opisthorchiidae</taxon>
        <taxon>Clonorchis</taxon>
    </lineage>
</organism>